<accession>A0A919LB62</accession>
<feature type="disulfide bond" evidence="8">
    <location>
        <begin position="96"/>
        <end position="111"/>
    </location>
</feature>
<comment type="function">
    <text evidence="8">Strong inhibitor of bacterial serine proteases such as subtilisin.</text>
</comment>
<comment type="subunit">
    <text evidence="3 8">Homodimer.</text>
</comment>
<keyword evidence="7 8" id="KW-1015">Disulfide bond</keyword>
<evidence type="ECO:0000256" key="4">
    <source>
        <dbReference type="ARBA" id="ARBA00022525"/>
    </source>
</evidence>
<evidence type="ECO:0000313" key="13">
    <source>
        <dbReference type="Proteomes" id="UP000600026"/>
    </source>
</evidence>
<comment type="caution">
    <text evidence="12">The sequence shown here is derived from an EMBL/GenBank/DDBJ whole genome shotgun (WGS) entry which is preliminary data.</text>
</comment>
<dbReference type="HAMAP" id="MF_00778">
    <property type="entry name" value="SSI"/>
    <property type="match status" value="1"/>
</dbReference>
<gene>
    <name evidence="8" type="primary">sti</name>
    <name evidence="12" type="ORF">Sxan_10390</name>
</gene>
<evidence type="ECO:0000256" key="9">
    <source>
        <dbReference type="RuleBase" id="RU003471"/>
    </source>
</evidence>
<comment type="subcellular location">
    <subcellularLocation>
        <location evidence="1 8">Secreted</location>
    </subcellularLocation>
</comment>
<evidence type="ECO:0000256" key="8">
    <source>
        <dbReference type="HAMAP-Rule" id="MF_00778"/>
    </source>
</evidence>
<dbReference type="Pfam" id="PF00720">
    <property type="entry name" value="SSI"/>
    <property type="match status" value="1"/>
</dbReference>
<feature type="region of interest" description="Disordered" evidence="10">
    <location>
        <begin position="1"/>
        <end position="22"/>
    </location>
</feature>
<feature type="site" description="Reactive bond" evidence="8">
    <location>
        <begin position="135"/>
        <end position="136"/>
    </location>
</feature>
<evidence type="ECO:0000259" key="11">
    <source>
        <dbReference type="Pfam" id="PF00720"/>
    </source>
</evidence>
<evidence type="ECO:0000256" key="5">
    <source>
        <dbReference type="ARBA" id="ARBA00022690"/>
    </source>
</evidence>
<comment type="similarity">
    <text evidence="2 8 9">Belongs to the protease inhibitor I16 (SSI) family.</text>
</comment>
<proteinExistence type="inferred from homology"/>
<keyword evidence="5 8" id="KW-0646">Protease inhibitor</keyword>
<sequence length="175" mass="17875">MGVGTGVRGPRGQDSVRYPKHPPKGVFEMRSIARGLGLGSAAMALTALTALAWPGTAGAAPSGTASLYAPSALVLAVTAGDDAEAGTVLRAVTLVCAPTPGGTHPDPVAACTELRASADRLDVLTEPAPDVACTREWNPMTVTADGVWEGRRLSYAHTFGNPCGLRSSSGILFDF</sequence>
<evidence type="ECO:0000256" key="6">
    <source>
        <dbReference type="ARBA" id="ARBA00022900"/>
    </source>
</evidence>
<dbReference type="AlphaFoldDB" id="A0A919LB62"/>
<evidence type="ECO:0000256" key="3">
    <source>
        <dbReference type="ARBA" id="ARBA00011738"/>
    </source>
</evidence>
<dbReference type="GO" id="GO:0005576">
    <property type="term" value="C:extracellular region"/>
    <property type="evidence" value="ECO:0007669"/>
    <property type="project" value="UniProtKB-SubCell"/>
</dbReference>
<dbReference type="PRINTS" id="PR00294">
    <property type="entry name" value="SSBTLNINHBTR"/>
</dbReference>
<evidence type="ECO:0000256" key="2">
    <source>
        <dbReference type="ARBA" id="ARBA00010472"/>
    </source>
</evidence>
<evidence type="ECO:0000256" key="7">
    <source>
        <dbReference type="ARBA" id="ARBA00023157"/>
    </source>
</evidence>
<keyword evidence="13" id="KW-1185">Reference proteome</keyword>
<protein>
    <recommendedName>
        <fullName evidence="8">Probable subtilase-type protease inhibitor</fullName>
    </recommendedName>
</protein>
<feature type="domain" description="Subtilisin inhibitor" evidence="11">
    <location>
        <begin position="69"/>
        <end position="161"/>
    </location>
</feature>
<reference evidence="12" key="1">
    <citation type="submission" date="2020-09" db="EMBL/GenBank/DDBJ databases">
        <title>Whole genome shotgun sequence of Streptomyces xanthophaeus NBRC 12829.</title>
        <authorList>
            <person name="Komaki H."/>
            <person name="Tamura T."/>
        </authorList>
    </citation>
    <scope>NUCLEOTIDE SEQUENCE</scope>
    <source>
        <strain evidence="12">NBRC 12829</strain>
    </source>
</reference>
<evidence type="ECO:0000313" key="12">
    <source>
        <dbReference type="EMBL" id="GHI83675.1"/>
    </source>
</evidence>
<dbReference type="SUPFAM" id="SSF55399">
    <property type="entry name" value="Subtilisin inhibitor"/>
    <property type="match status" value="1"/>
</dbReference>
<evidence type="ECO:0000256" key="10">
    <source>
        <dbReference type="SAM" id="MobiDB-lite"/>
    </source>
</evidence>
<dbReference type="EMBL" id="BNEE01000004">
    <property type="protein sequence ID" value="GHI83675.1"/>
    <property type="molecule type" value="Genomic_DNA"/>
</dbReference>
<dbReference type="InterPro" id="IPR000691">
    <property type="entry name" value="Prot_inh_I16_SSI"/>
</dbReference>
<feature type="disulfide bond" evidence="8">
    <location>
        <begin position="133"/>
        <end position="163"/>
    </location>
</feature>
<dbReference type="InterPro" id="IPR020054">
    <property type="entry name" value="Prot_inh_SSI_I16_CS"/>
</dbReference>
<keyword evidence="4 8" id="KW-0964">Secreted</keyword>
<dbReference type="InterPro" id="IPR036819">
    <property type="entry name" value="Subtilisin_inhibitor-like_sf"/>
</dbReference>
<name>A0A919LB62_9ACTN</name>
<dbReference type="Proteomes" id="UP000600026">
    <property type="component" value="Unassembled WGS sequence"/>
</dbReference>
<dbReference type="InterPro" id="IPR023549">
    <property type="entry name" value="Subtilisin_inhibitor"/>
</dbReference>
<dbReference type="PROSITE" id="PS00999">
    <property type="entry name" value="SSI"/>
    <property type="match status" value="1"/>
</dbReference>
<dbReference type="GO" id="GO:0004867">
    <property type="term" value="F:serine-type endopeptidase inhibitor activity"/>
    <property type="evidence" value="ECO:0007669"/>
    <property type="project" value="UniProtKB-UniRule"/>
</dbReference>
<dbReference type="Gene3D" id="3.30.350.10">
    <property type="entry name" value="Subtilisin inhibitor-like"/>
    <property type="match status" value="1"/>
</dbReference>
<evidence type="ECO:0000256" key="1">
    <source>
        <dbReference type="ARBA" id="ARBA00004613"/>
    </source>
</evidence>
<keyword evidence="6 8" id="KW-0722">Serine protease inhibitor</keyword>
<organism evidence="12 13">
    <name type="scientific">Streptomyces xanthophaeus</name>
    <dbReference type="NCBI Taxonomy" id="67385"/>
    <lineage>
        <taxon>Bacteria</taxon>
        <taxon>Bacillati</taxon>
        <taxon>Actinomycetota</taxon>
        <taxon>Actinomycetes</taxon>
        <taxon>Kitasatosporales</taxon>
        <taxon>Streptomycetaceae</taxon>
        <taxon>Streptomyces</taxon>
    </lineage>
</organism>